<evidence type="ECO:0000313" key="1">
    <source>
        <dbReference type="EMBL" id="PZN79209.1"/>
    </source>
</evidence>
<protein>
    <submittedName>
        <fullName evidence="1">Uncharacterized protein</fullName>
    </submittedName>
</protein>
<reference evidence="1 2" key="1">
    <citation type="journal article" date="2018" name="Aquat. Microb. Ecol.">
        <title>Gammaproteobacterial methanotrophs dominate.</title>
        <authorList>
            <person name="Rissanen A.J."/>
            <person name="Saarenheimo J."/>
            <person name="Tiirola M."/>
            <person name="Peura S."/>
            <person name="Aalto S.L."/>
            <person name="Karvinen A."/>
            <person name="Nykanen H."/>
        </authorList>
    </citation>
    <scope>NUCLEOTIDE SEQUENCE [LARGE SCALE GENOMIC DNA]</scope>
    <source>
        <strain evidence="1">AMbin10</strain>
    </source>
</reference>
<sequence length="173" mass="19390">MTTDPFVESGMSFGPYPEGHCFRIEKSNIYKNMGHGVKIVEFVLLRQKSQSLKVCLVEAKSSAPRPENKLDFDKYIGEIREKLVNALMLVVASCLKRHKSAETELPELFKTLDLKNSDFQLVLIINGHSENWLPPLHDALKIALRPTVKTWGLSAKAVAVINDKMAVELGLIT</sequence>
<organism evidence="1 2">
    <name type="scientific">Candidatus Methylumidiphilus alinenensis</name>
    <dbReference type="NCBI Taxonomy" id="2202197"/>
    <lineage>
        <taxon>Bacteria</taxon>
        <taxon>Pseudomonadati</taxon>
        <taxon>Pseudomonadota</taxon>
        <taxon>Gammaproteobacteria</taxon>
        <taxon>Methylococcales</taxon>
        <taxon>Candidatus Methylumidiphilus</taxon>
    </lineage>
</organism>
<comment type="caution">
    <text evidence="1">The sequence shown here is derived from an EMBL/GenBank/DDBJ whole genome shotgun (WGS) entry which is preliminary data.</text>
</comment>
<accession>A0A2W4RBB7</accession>
<name>A0A2W4RBB7_9GAMM</name>
<evidence type="ECO:0000313" key="2">
    <source>
        <dbReference type="Proteomes" id="UP000249396"/>
    </source>
</evidence>
<proteinExistence type="predicted"/>
<dbReference type="AlphaFoldDB" id="A0A2W4RBB7"/>
<gene>
    <name evidence="1" type="ORF">DM484_11720</name>
</gene>
<dbReference type="EMBL" id="QJPH01000303">
    <property type="protein sequence ID" value="PZN79209.1"/>
    <property type="molecule type" value="Genomic_DNA"/>
</dbReference>
<dbReference type="Proteomes" id="UP000249396">
    <property type="component" value="Unassembled WGS sequence"/>
</dbReference>